<dbReference type="PROSITE" id="PS00409">
    <property type="entry name" value="PROKAR_NTER_METHYL"/>
    <property type="match status" value="1"/>
</dbReference>
<comment type="subcellular location">
    <subcellularLocation>
        <location evidence="1">Cell inner membrane</location>
        <topology evidence="1">Single-pass membrane protein</topology>
    </subcellularLocation>
</comment>
<dbReference type="InterPro" id="IPR012902">
    <property type="entry name" value="N_methyl_site"/>
</dbReference>
<dbReference type="Pfam" id="PF07963">
    <property type="entry name" value="N_methyl"/>
    <property type="match status" value="1"/>
</dbReference>
<evidence type="ECO:0000256" key="5">
    <source>
        <dbReference type="ARBA" id="ARBA00022692"/>
    </source>
</evidence>
<keyword evidence="11" id="KW-1185">Reference proteome</keyword>
<keyword evidence="3" id="KW-0488">Methylation</keyword>
<dbReference type="PANTHER" id="PTHR39583:SF2">
    <property type="entry name" value="TYPE II SECRETION SYSTEM PROTEIN J"/>
    <property type="match status" value="1"/>
</dbReference>
<dbReference type="Gene3D" id="3.10.610.10">
    <property type="entry name" value="GSPII I/J protein-like"/>
    <property type="match status" value="1"/>
</dbReference>
<reference evidence="10 11" key="1">
    <citation type="submission" date="2022-08" db="EMBL/GenBank/DDBJ databases">
        <title>Reclassification of Massilia species as members of the genera Telluria, Duganella, Pseudoduganella, Mokoshia gen. nov. and Zemynaea gen. nov. using orthogonal and non-orthogonal genome-based approaches.</title>
        <authorList>
            <person name="Bowman J.P."/>
        </authorList>
    </citation>
    <scope>NUCLEOTIDE SEQUENCE [LARGE SCALE GENOMIC DNA]</scope>
    <source>
        <strain evidence="10 11">LMG 28164</strain>
    </source>
</reference>
<gene>
    <name evidence="10" type="ORF">NX782_15845</name>
</gene>
<evidence type="ECO:0000256" key="7">
    <source>
        <dbReference type="ARBA" id="ARBA00023136"/>
    </source>
</evidence>
<dbReference type="RefSeq" id="WP_258846449.1">
    <property type="nucleotide sequence ID" value="NZ_JANUGX010000019.1"/>
</dbReference>
<dbReference type="SUPFAM" id="SSF54523">
    <property type="entry name" value="Pili subunits"/>
    <property type="match status" value="1"/>
</dbReference>
<dbReference type="PANTHER" id="PTHR39583">
    <property type="entry name" value="TYPE II SECRETION SYSTEM PROTEIN J-RELATED"/>
    <property type="match status" value="1"/>
</dbReference>
<keyword evidence="7 9" id="KW-0472">Membrane</keyword>
<keyword evidence="5 9" id="KW-0812">Transmembrane</keyword>
<protein>
    <submittedName>
        <fullName evidence="10">Prepilin-type N-terminal cleavage/methylation domain-containing protein</fullName>
    </submittedName>
</protein>
<dbReference type="EMBL" id="JANUGX010000019">
    <property type="protein sequence ID" value="MCS0590668.1"/>
    <property type="molecule type" value="Genomic_DNA"/>
</dbReference>
<feature type="region of interest" description="Disordered" evidence="8">
    <location>
        <begin position="178"/>
        <end position="201"/>
    </location>
</feature>
<dbReference type="NCBIfam" id="TIGR02532">
    <property type="entry name" value="IV_pilin_GFxxxE"/>
    <property type="match status" value="1"/>
</dbReference>
<evidence type="ECO:0000256" key="8">
    <source>
        <dbReference type="SAM" id="MobiDB-lite"/>
    </source>
</evidence>
<organism evidence="10 11">
    <name type="scientific">Massilia norwichensis</name>
    <dbReference type="NCBI Taxonomy" id="1442366"/>
    <lineage>
        <taxon>Bacteria</taxon>
        <taxon>Pseudomonadati</taxon>
        <taxon>Pseudomonadota</taxon>
        <taxon>Betaproteobacteria</taxon>
        <taxon>Burkholderiales</taxon>
        <taxon>Oxalobacteraceae</taxon>
        <taxon>Telluria group</taxon>
        <taxon>Massilia</taxon>
    </lineage>
</organism>
<evidence type="ECO:0000313" key="11">
    <source>
        <dbReference type="Proteomes" id="UP001205560"/>
    </source>
</evidence>
<evidence type="ECO:0000256" key="2">
    <source>
        <dbReference type="ARBA" id="ARBA00022475"/>
    </source>
</evidence>
<evidence type="ECO:0000256" key="1">
    <source>
        <dbReference type="ARBA" id="ARBA00004377"/>
    </source>
</evidence>
<dbReference type="InterPro" id="IPR051621">
    <property type="entry name" value="T2SS_protein_J"/>
</dbReference>
<dbReference type="Proteomes" id="UP001205560">
    <property type="component" value="Unassembled WGS sequence"/>
</dbReference>
<keyword evidence="4" id="KW-0997">Cell inner membrane</keyword>
<proteinExistence type="predicted"/>
<comment type="caution">
    <text evidence="10">The sequence shown here is derived from an EMBL/GenBank/DDBJ whole genome shotgun (WGS) entry which is preliminary data.</text>
</comment>
<evidence type="ECO:0000256" key="4">
    <source>
        <dbReference type="ARBA" id="ARBA00022519"/>
    </source>
</evidence>
<evidence type="ECO:0000256" key="9">
    <source>
        <dbReference type="SAM" id="Phobius"/>
    </source>
</evidence>
<keyword evidence="2" id="KW-1003">Cell membrane</keyword>
<accession>A0ABT2A955</accession>
<evidence type="ECO:0000256" key="6">
    <source>
        <dbReference type="ARBA" id="ARBA00022989"/>
    </source>
</evidence>
<feature type="transmembrane region" description="Helical" evidence="9">
    <location>
        <begin position="12"/>
        <end position="31"/>
    </location>
</feature>
<name>A0ABT2A955_9BURK</name>
<keyword evidence="6 9" id="KW-1133">Transmembrane helix</keyword>
<evidence type="ECO:0000256" key="3">
    <source>
        <dbReference type="ARBA" id="ARBA00022481"/>
    </source>
</evidence>
<dbReference type="InterPro" id="IPR045584">
    <property type="entry name" value="Pilin-like"/>
</dbReference>
<sequence>MSTASRRQRGFTLVELLVAISILAIVAVLGWRGLDGIIRARVALTNQMETTRGMQLAFAQMQSDCEHIAGRDVLDRRPYLLTGTDRFTMVREVFNENQPSRLQVVAYRIVNGTLVRRESPGVRDLVQLDGLWQAAVSDTDTSGAVALQDGVTGMQVMTWENRAWRQSTSAATAGSAAAAATAAGGGQTAQPDPNTVPLPPTGMQVALQVQGQQVPMTKSFLLGEP</sequence>
<evidence type="ECO:0000313" key="10">
    <source>
        <dbReference type="EMBL" id="MCS0590668.1"/>
    </source>
</evidence>